<sequence length="125" mass="13474">MKKLFLVSAILLIATSAQAQLTSESAPGTLPAGQSVLVDDGTCGPGKIKKITGGSDFNMATGKPQKGVWSKQNLHQKTVDQSQRGRLVWRPLLLHSHVVVLVRLIIKRQLELRGYGDSAFNPNGS</sequence>
<proteinExistence type="predicted"/>
<feature type="chain" id="PRO_5002004935" evidence="1">
    <location>
        <begin position="20"/>
        <end position="125"/>
    </location>
</feature>
<dbReference type="Pfam" id="PF20477">
    <property type="entry name" value="DUF6719"/>
    <property type="match status" value="1"/>
</dbReference>
<keyword evidence="1" id="KW-0732">Signal</keyword>
<dbReference type="EMBL" id="JRPN01000021">
    <property type="protein sequence ID" value="KGT76121.1"/>
    <property type="molecule type" value="Genomic_DNA"/>
</dbReference>
<accession>A0A0A3XSL0</accession>
<feature type="signal peptide" evidence="1">
    <location>
        <begin position="1"/>
        <end position="19"/>
    </location>
</feature>
<dbReference type="InterPro" id="IPR046565">
    <property type="entry name" value="DUF6719"/>
</dbReference>
<name>A0A0A3XSL0_BRAJP</name>
<evidence type="ECO:0000256" key="1">
    <source>
        <dbReference type="SAM" id="SignalP"/>
    </source>
</evidence>
<comment type="caution">
    <text evidence="2">The sequence shown here is derived from an EMBL/GenBank/DDBJ whole genome shotgun (WGS) entry which is preliminary data.</text>
</comment>
<protein>
    <submittedName>
        <fullName evidence="2">Uncharacterized protein</fullName>
    </submittedName>
</protein>
<organism evidence="2 3">
    <name type="scientific">Bradyrhizobium japonicum</name>
    <dbReference type="NCBI Taxonomy" id="375"/>
    <lineage>
        <taxon>Bacteria</taxon>
        <taxon>Pseudomonadati</taxon>
        <taxon>Pseudomonadota</taxon>
        <taxon>Alphaproteobacteria</taxon>
        <taxon>Hyphomicrobiales</taxon>
        <taxon>Nitrobacteraceae</taxon>
        <taxon>Bradyrhizobium</taxon>
    </lineage>
</organism>
<dbReference type="AlphaFoldDB" id="A0A0A3XSL0"/>
<evidence type="ECO:0000313" key="2">
    <source>
        <dbReference type="EMBL" id="KGT76121.1"/>
    </source>
</evidence>
<evidence type="ECO:0000313" key="3">
    <source>
        <dbReference type="Proteomes" id="UP000030377"/>
    </source>
</evidence>
<dbReference type="Proteomes" id="UP000030377">
    <property type="component" value="Unassembled WGS sequence"/>
</dbReference>
<gene>
    <name evidence="2" type="ORF">MA20_30340</name>
</gene>
<reference evidence="2 3" key="1">
    <citation type="submission" date="2014-09" db="EMBL/GenBank/DDBJ databases">
        <title>Draft genome of Bradyrhizobium japonicum Is-34.</title>
        <authorList>
            <person name="Tsurumaru H."/>
            <person name="Yamakawa T."/>
            <person name="Hashimoto S."/>
            <person name="Okizaki K."/>
            <person name="Kanesaki Y."/>
            <person name="Yoshikawa H."/>
            <person name="Yajima S."/>
        </authorList>
    </citation>
    <scope>NUCLEOTIDE SEQUENCE [LARGE SCALE GENOMIC DNA]</scope>
    <source>
        <strain evidence="2 3">Is-34</strain>
    </source>
</reference>